<gene>
    <name evidence="1" type="ORF">Q9L58_010305</name>
</gene>
<organism evidence="1 2">
    <name type="scientific">Discina gigas</name>
    <dbReference type="NCBI Taxonomy" id="1032678"/>
    <lineage>
        <taxon>Eukaryota</taxon>
        <taxon>Fungi</taxon>
        <taxon>Dikarya</taxon>
        <taxon>Ascomycota</taxon>
        <taxon>Pezizomycotina</taxon>
        <taxon>Pezizomycetes</taxon>
        <taxon>Pezizales</taxon>
        <taxon>Discinaceae</taxon>
        <taxon>Discina</taxon>
    </lineage>
</organism>
<protein>
    <submittedName>
        <fullName evidence="1">Uncharacterized protein</fullName>
    </submittedName>
</protein>
<keyword evidence="2" id="KW-1185">Reference proteome</keyword>
<dbReference type="EMBL" id="JBBBZM010000365">
    <property type="protein sequence ID" value="KAL0630842.1"/>
    <property type="molecule type" value="Genomic_DNA"/>
</dbReference>
<evidence type="ECO:0000313" key="1">
    <source>
        <dbReference type="EMBL" id="KAL0630842.1"/>
    </source>
</evidence>
<sequence length="104" mass="11827">MTRASAPSPQWEATPWPRLTPFLQKFTITPLDFPGINPTIEAWFNSSVKLLTNPIITLTPKKNPSTWTKGWWNPNISELQRIFHSVSISHKTRASSKGELKQAK</sequence>
<name>A0ABR3G4G3_9PEZI</name>
<comment type="caution">
    <text evidence="1">The sequence shown here is derived from an EMBL/GenBank/DDBJ whole genome shotgun (WGS) entry which is preliminary data.</text>
</comment>
<evidence type="ECO:0000313" key="2">
    <source>
        <dbReference type="Proteomes" id="UP001447188"/>
    </source>
</evidence>
<proteinExistence type="predicted"/>
<reference evidence="1 2" key="1">
    <citation type="submission" date="2024-02" db="EMBL/GenBank/DDBJ databases">
        <title>Discinaceae phylogenomics.</title>
        <authorList>
            <person name="Dirks A.C."/>
            <person name="James T.Y."/>
        </authorList>
    </citation>
    <scope>NUCLEOTIDE SEQUENCE [LARGE SCALE GENOMIC DNA]</scope>
    <source>
        <strain evidence="1 2">ACD0624</strain>
    </source>
</reference>
<dbReference type="Proteomes" id="UP001447188">
    <property type="component" value="Unassembled WGS sequence"/>
</dbReference>
<accession>A0ABR3G4G3</accession>